<evidence type="ECO:0000256" key="1">
    <source>
        <dbReference type="ARBA" id="ARBA00004613"/>
    </source>
</evidence>
<comment type="subcellular location">
    <subcellularLocation>
        <location evidence="1">Secreted</location>
    </subcellularLocation>
</comment>
<dbReference type="Pfam" id="PF02950">
    <property type="entry name" value="Conotoxin"/>
    <property type="match status" value="1"/>
</dbReference>
<feature type="chain" id="PRO_5004524125" evidence="3">
    <location>
        <begin position="20"/>
        <end position="76"/>
    </location>
</feature>
<protein>
    <submittedName>
        <fullName evidence="4">O2 superfamily conotoxin Tr7.1</fullName>
    </submittedName>
</protein>
<evidence type="ECO:0000313" key="4">
    <source>
        <dbReference type="EMBL" id="AGK23197.1"/>
    </source>
</evidence>
<dbReference type="EMBL" id="JX293457">
    <property type="protein sequence ID" value="AGK23197.1"/>
    <property type="molecule type" value="mRNA"/>
</dbReference>
<keyword evidence="2" id="KW-0964">Secreted</keyword>
<keyword evidence="3" id="KW-0732">Signal</keyword>
<evidence type="ECO:0000256" key="3">
    <source>
        <dbReference type="SAM" id="SignalP"/>
    </source>
</evidence>
<sequence length="76" mass="8973">MEKLTILLLVAAVLTSTQALIQDRKERQKAEINFLSKRKSTFWRWWDGDCRTWRAPCNPGVECCTDVCRHGRCVFW</sequence>
<evidence type="ECO:0000256" key="2">
    <source>
        <dbReference type="ARBA" id="ARBA00022525"/>
    </source>
</evidence>
<accession>S4UJQ1</accession>
<dbReference type="AlphaFoldDB" id="S4UJQ1"/>
<dbReference type="GO" id="GO:0008200">
    <property type="term" value="F:ion channel inhibitor activity"/>
    <property type="evidence" value="ECO:0007669"/>
    <property type="project" value="InterPro"/>
</dbReference>
<organism evidence="4">
    <name type="scientific">Conus terebra</name>
    <name type="common">Sea snail</name>
    <name type="synonym">Virgiconus terebra</name>
    <dbReference type="NCBI Taxonomy" id="89453"/>
    <lineage>
        <taxon>Eukaryota</taxon>
        <taxon>Metazoa</taxon>
        <taxon>Spiralia</taxon>
        <taxon>Lophotrochozoa</taxon>
        <taxon>Mollusca</taxon>
        <taxon>Gastropoda</taxon>
        <taxon>Caenogastropoda</taxon>
        <taxon>Neogastropoda</taxon>
        <taxon>Conoidea</taxon>
        <taxon>Conidae</taxon>
        <taxon>Conus</taxon>
        <taxon>Virgiconus</taxon>
    </lineage>
</organism>
<proteinExistence type="evidence at transcript level"/>
<dbReference type="InterPro" id="IPR004214">
    <property type="entry name" value="Conotoxin"/>
</dbReference>
<name>S4UJQ1_CONTC</name>
<feature type="signal peptide" evidence="3">
    <location>
        <begin position="1"/>
        <end position="19"/>
    </location>
</feature>
<dbReference type="GO" id="GO:0005576">
    <property type="term" value="C:extracellular region"/>
    <property type="evidence" value="ECO:0007669"/>
    <property type="project" value="UniProtKB-SubCell"/>
</dbReference>
<reference evidence="4" key="1">
    <citation type="submission" date="2012-07" db="EMBL/GenBank/DDBJ databases">
        <title>Genomic structure, molecular evolution, and diversity of the conotoxins.</title>
        <authorList>
            <person name="Wu Y."/>
            <person name="Wang L."/>
            <person name="Zhou M."/>
            <person name="Ren Z."/>
            <person name="Zhu X."/>
            <person name="You Y."/>
            <person name="Qiang Y."/>
            <person name="Qin M."/>
            <person name="Luo S."/>
            <person name="Xu A."/>
        </authorList>
    </citation>
    <scope>NUCLEOTIDE SEQUENCE</scope>
</reference>